<protein>
    <submittedName>
        <fullName evidence="1">Uncharacterized protein</fullName>
    </submittedName>
</protein>
<dbReference type="Proteomes" id="UP000622797">
    <property type="component" value="Unassembled WGS sequence"/>
</dbReference>
<dbReference type="OrthoDB" id="2520703at2759"/>
<evidence type="ECO:0000313" key="1">
    <source>
        <dbReference type="EMBL" id="KAF4943090.1"/>
    </source>
</evidence>
<name>A0A8H4SNU0_9HYPO</name>
<comment type="caution">
    <text evidence="1">The sequence shown here is derived from an EMBL/GenBank/DDBJ whole genome shotgun (WGS) entry which is preliminary data.</text>
</comment>
<proteinExistence type="predicted"/>
<accession>A0A8H4SNU0</accession>
<reference evidence="1" key="2">
    <citation type="submission" date="2020-05" db="EMBL/GenBank/DDBJ databases">
        <authorList>
            <person name="Kim H.-S."/>
            <person name="Proctor R.H."/>
            <person name="Brown D.W."/>
        </authorList>
    </citation>
    <scope>NUCLEOTIDE SEQUENCE</scope>
    <source>
        <strain evidence="1">NRRL 20472</strain>
    </source>
</reference>
<evidence type="ECO:0000313" key="2">
    <source>
        <dbReference type="Proteomes" id="UP000622797"/>
    </source>
</evidence>
<keyword evidence="2" id="KW-1185">Reference proteome</keyword>
<reference evidence="1" key="1">
    <citation type="journal article" date="2020" name="BMC Genomics">
        <title>Correction to: Identification and distribution of gene clusters required for synthesis of sphingolipid metabolism inhibitors in diverse species of the filamentous fungus Fusarium.</title>
        <authorList>
            <person name="Kim H.S."/>
            <person name="Lohmar J.M."/>
            <person name="Busman M."/>
            <person name="Brown D.W."/>
            <person name="Naumann T.A."/>
            <person name="Divon H.H."/>
            <person name="Lysoe E."/>
            <person name="Uhlig S."/>
            <person name="Proctor R.H."/>
        </authorList>
    </citation>
    <scope>NUCLEOTIDE SEQUENCE</scope>
    <source>
        <strain evidence="1">NRRL 20472</strain>
    </source>
</reference>
<sequence length="199" mass="23096">MREPGVRYDPFEYELGDWLRSYCHNLEYLEIQMNVGTPLEVNADRGYFEEQKWVINVLRCLQSFTNLKALGLAVDFDNQAYFARNEDSNGPQLDFVEILPTSIATLSIRELGRTYPNHIADSLCRLAESEKHPNLYRVSALANSTLPRDVSHLGWSVRLDKENPEKPDGWRYIKMSNDARRLEQTFPRCQRVDGSEGFF</sequence>
<gene>
    <name evidence="1" type="ORF">FSARC_15056</name>
</gene>
<dbReference type="AlphaFoldDB" id="A0A8H4SNU0"/>
<organism evidence="1 2">
    <name type="scientific">Fusarium sarcochroum</name>
    <dbReference type="NCBI Taxonomy" id="1208366"/>
    <lineage>
        <taxon>Eukaryota</taxon>
        <taxon>Fungi</taxon>
        <taxon>Dikarya</taxon>
        <taxon>Ascomycota</taxon>
        <taxon>Pezizomycotina</taxon>
        <taxon>Sordariomycetes</taxon>
        <taxon>Hypocreomycetidae</taxon>
        <taxon>Hypocreales</taxon>
        <taxon>Nectriaceae</taxon>
        <taxon>Fusarium</taxon>
        <taxon>Fusarium lateritium species complex</taxon>
    </lineage>
</organism>
<dbReference type="EMBL" id="JABEXW010001780">
    <property type="protein sequence ID" value="KAF4943090.1"/>
    <property type="molecule type" value="Genomic_DNA"/>
</dbReference>